<accession>A0A0U4FSK2</accession>
<organism evidence="1 2">
    <name type="scientific">Lentibacillus amyloliquefaciens</name>
    <dbReference type="NCBI Taxonomy" id="1472767"/>
    <lineage>
        <taxon>Bacteria</taxon>
        <taxon>Bacillati</taxon>
        <taxon>Bacillota</taxon>
        <taxon>Bacilli</taxon>
        <taxon>Bacillales</taxon>
        <taxon>Bacillaceae</taxon>
        <taxon>Lentibacillus</taxon>
    </lineage>
</organism>
<reference evidence="1 2" key="1">
    <citation type="submission" date="2016-01" db="EMBL/GenBank/DDBJ databases">
        <title>Complete genome sequence of strain Lentibacillus amyloliquefaciens LAM0015T isolated from saline sediment.</title>
        <authorList>
            <person name="Wang J.-L."/>
            <person name="He M.-X."/>
        </authorList>
    </citation>
    <scope>NUCLEOTIDE SEQUENCE [LARGE SCALE GENOMIC DNA]</scope>
    <source>
        <strain evidence="1 2">LAM0015</strain>
    </source>
</reference>
<dbReference type="GO" id="GO:0003677">
    <property type="term" value="F:DNA binding"/>
    <property type="evidence" value="ECO:0007669"/>
    <property type="project" value="InterPro"/>
</dbReference>
<dbReference type="STRING" id="1472767.AOX59_18700"/>
<sequence length="53" mass="6452">MANLLNIDVRTYINKENGVTQFKMNEMFIISKMFKKPIEEIFLYDDFMLREVE</sequence>
<name>A0A0U4FSK2_9BACI</name>
<dbReference type="AlphaFoldDB" id="A0A0U4FSK2"/>
<dbReference type="EMBL" id="CP013862">
    <property type="protein sequence ID" value="ALX50708.1"/>
    <property type="molecule type" value="Genomic_DNA"/>
</dbReference>
<proteinExistence type="predicted"/>
<keyword evidence="2" id="KW-1185">Reference proteome</keyword>
<gene>
    <name evidence="1" type="ORF">AOX59_18700</name>
</gene>
<dbReference type="SUPFAM" id="SSF47413">
    <property type="entry name" value="lambda repressor-like DNA-binding domains"/>
    <property type="match status" value="1"/>
</dbReference>
<dbReference type="Proteomes" id="UP000050331">
    <property type="component" value="Chromosome"/>
</dbReference>
<protein>
    <submittedName>
        <fullName evidence="1">Cro/Cl family transcriptional regulator</fullName>
    </submittedName>
</protein>
<evidence type="ECO:0000313" key="1">
    <source>
        <dbReference type="EMBL" id="ALX50708.1"/>
    </source>
</evidence>
<dbReference type="InterPro" id="IPR010982">
    <property type="entry name" value="Lambda_DNA-bd_dom_sf"/>
</dbReference>
<dbReference type="KEGG" id="lao:AOX59_18700"/>
<evidence type="ECO:0000313" key="2">
    <source>
        <dbReference type="Proteomes" id="UP000050331"/>
    </source>
</evidence>